<reference evidence="3" key="1">
    <citation type="submission" date="2016-10" db="EMBL/GenBank/DDBJ databases">
        <authorList>
            <person name="Varghese N."/>
            <person name="Submissions S."/>
        </authorList>
    </citation>
    <scope>NUCLEOTIDE SEQUENCE [LARGE SCALE GENOMIC DNA]</scope>
    <source>
        <strain evidence="3">DSM 23920</strain>
    </source>
</reference>
<evidence type="ECO:0000313" key="2">
    <source>
        <dbReference type="EMBL" id="SEA59442.1"/>
    </source>
</evidence>
<dbReference type="InterPro" id="IPR053164">
    <property type="entry name" value="IS1016-like_transposase"/>
</dbReference>
<dbReference type="PANTHER" id="PTHR47163:SF2">
    <property type="entry name" value="SI:DKEY-17M8.2"/>
    <property type="match status" value="1"/>
</dbReference>
<dbReference type="InterPro" id="IPR024442">
    <property type="entry name" value="Transposase_Zn_ribbon"/>
</dbReference>
<proteinExistence type="predicted"/>
<dbReference type="InterPro" id="IPR024445">
    <property type="entry name" value="Tnp_ISXO2-like"/>
</dbReference>
<sequence>MHCNNLLDIAETFRDKNVCLDYLASKRWNGSVYCVFCGCNNVYTLKGKYRRYKCGDCRKQFSAIKGTIFENSPIHLQKWFMAIFLITTHKKGISSVQLASSLGVTQKTAWFMAQRIRYALKIKSFDKKLDGVIQCDETFVGGKNKNRHAHKKVANSQGRSFKDKTPVLGMLHTGGHLRLVVMPDTASASIQPAIKEHIEEGSIIVSDEWHGYNGLDKKYFHIVMDHQRKEFVRGAFHTNSMEGFWGLFKRGIIGVYHYLSRKHLHRYCDEFSYRYNNRDIPNSYKFEGCLSSVNCRLTYSDLISKNQPAIQ</sequence>
<dbReference type="EMBL" id="FNRL01000010">
    <property type="protein sequence ID" value="SEA59442.1"/>
    <property type="molecule type" value="Genomic_DNA"/>
</dbReference>
<organism evidence="2 3">
    <name type="scientific">Chitinophaga terrae</name>
    <name type="common">ex Kim and Jung 2007</name>
    <dbReference type="NCBI Taxonomy" id="408074"/>
    <lineage>
        <taxon>Bacteria</taxon>
        <taxon>Pseudomonadati</taxon>
        <taxon>Bacteroidota</taxon>
        <taxon>Chitinophagia</taxon>
        <taxon>Chitinophagales</taxon>
        <taxon>Chitinophagaceae</taxon>
        <taxon>Chitinophaga</taxon>
    </lineage>
</organism>
<keyword evidence="3" id="KW-1185">Reference proteome</keyword>
<evidence type="ECO:0000313" key="3">
    <source>
        <dbReference type="Proteomes" id="UP000199656"/>
    </source>
</evidence>
<dbReference type="Pfam" id="PF12762">
    <property type="entry name" value="DDE_Tnp_IS1595"/>
    <property type="match status" value="1"/>
</dbReference>
<accession>A0A1H4CHA9</accession>
<dbReference type="Proteomes" id="UP000199656">
    <property type="component" value="Unassembled WGS sequence"/>
</dbReference>
<gene>
    <name evidence="2" type="ORF">SAMN05660909_02622</name>
</gene>
<name>A0A1H4CHA9_9BACT</name>
<dbReference type="SMART" id="SM01126">
    <property type="entry name" value="DDE_Tnp_IS1595"/>
    <property type="match status" value="1"/>
</dbReference>
<protein>
    <submittedName>
        <fullName evidence="2">Transposase</fullName>
    </submittedName>
</protein>
<dbReference type="NCBIfam" id="NF033547">
    <property type="entry name" value="transpos_IS1595"/>
    <property type="match status" value="1"/>
</dbReference>
<feature type="domain" description="ISXO2-like transposase" evidence="1">
    <location>
        <begin position="128"/>
        <end position="276"/>
    </location>
</feature>
<dbReference type="Pfam" id="PF12760">
    <property type="entry name" value="Zn_ribbon_IS1595"/>
    <property type="match status" value="1"/>
</dbReference>
<dbReference type="PANTHER" id="PTHR47163">
    <property type="entry name" value="DDE_TNP_IS1595 DOMAIN-CONTAINING PROTEIN"/>
    <property type="match status" value="1"/>
</dbReference>
<dbReference type="AlphaFoldDB" id="A0A1H4CHA9"/>
<dbReference type="STRING" id="408074.SAMN05660909_02622"/>
<evidence type="ECO:0000259" key="1">
    <source>
        <dbReference type="SMART" id="SM01126"/>
    </source>
</evidence>